<dbReference type="SUPFAM" id="SSF51658">
    <property type="entry name" value="Xylose isomerase-like"/>
    <property type="match status" value="1"/>
</dbReference>
<comment type="similarity">
    <text evidence="6">Belongs to the rhamnose isomerase family.</text>
</comment>
<dbReference type="EC" id="5.3.1.14" evidence="6 7"/>
<dbReference type="InterPro" id="IPR050337">
    <property type="entry name" value="L-rhamnose_isomerase"/>
</dbReference>
<protein>
    <recommendedName>
        <fullName evidence="6 7">L-rhamnose isomerase</fullName>
        <ecNumber evidence="6 7">5.3.1.14</ecNumber>
    </recommendedName>
</protein>
<dbReference type="InterPro" id="IPR009308">
    <property type="entry name" value="Rhamnose_isomerase"/>
</dbReference>
<comment type="function">
    <text evidence="6">Catalyzes the interconversion of L-rhamnose and L-rhamnulose.</text>
</comment>
<feature type="binding site" evidence="6">
    <location>
        <position position="292"/>
    </location>
    <ligand>
        <name>Mn(2+)</name>
        <dbReference type="ChEBI" id="CHEBI:29035"/>
    </ligand>
</feature>
<gene>
    <name evidence="6" type="primary">rhaA</name>
    <name evidence="8" type="ORF">INP51_09925</name>
</gene>
<evidence type="ECO:0000256" key="4">
    <source>
        <dbReference type="ARBA" id="ARBA00023235"/>
    </source>
</evidence>
<dbReference type="GO" id="GO:0005737">
    <property type="term" value="C:cytoplasm"/>
    <property type="evidence" value="ECO:0007669"/>
    <property type="project" value="UniProtKB-SubCell"/>
</dbReference>
<dbReference type="Pfam" id="PF06134">
    <property type="entry name" value="RhaA"/>
    <property type="match status" value="1"/>
</dbReference>
<keyword evidence="2 6" id="KW-0479">Metal-binding</keyword>
<name>A0A7M2RFI9_9FIRM</name>
<keyword evidence="3 6" id="KW-0464">Manganese</keyword>
<keyword evidence="1 6" id="KW-0963">Cytoplasm</keyword>
<dbReference type="EMBL" id="CP063304">
    <property type="protein sequence ID" value="QOV18337.1"/>
    <property type="molecule type" value="Genomic_DNA"/>
</dbReference>
<keyword evidence="5 6" id="KW-0684">Rhamnose metabolism</keyword>
<comment type="catalytic activity">
    <reaction evidence="6">
        <text>L-rhamnopyranose = L-rhamnulose</text>
        <dbReference type="Rhea" id="RHEA:23160"/>
        <dbReference type="ChEBI" id="CHEBI:17897"/>
        <dbReference type="ChEBI" id="CHEBI:62346"/>
        <dbReference type="EC" id="5.3.1.14"/>
    </reaction>
</comment>
<evidence type="ECO:0000256" key="6">
    <source>
        <dbReference type="HAMAP-Rule" id="MF_00541"/>
    </source>
</evidence>
<dbReference type="GO" id="GO:0008740">
    <property type="term" value="F:L-rhamnose isomerase activity"/>
    <property type="evidence" value="ECO:0007669"/>
    <property type="project" value="UniProtKB-UniRule"/>
</dbReference>
<evidence type="ECO:0000313" key="8">
    <source>
        <dbReference type="EMBL" id="QOV18337.1"/>
    </source>
</evidence>
<feature type="binding site" evidence="6">
    <location>
        <position position="294"/>
    </location>
    <ligand>
        <name>Mn(2+)</name>
        <dbReference type="ChEBI" id="CHEBI:29035"/>
    </ligand>
</feature>
<sequence>MTVKENYQAAKEQYKAIGVDTDQAIRTLKNIRVSMHCWQGDDVMGFDQDGPLSGGIQTTGNYPGRARTPEELMADIDQTLKLVPGSKKLNLHASYAIFDEGEFCDRDVIEPKHFKKWVEYAKERNLGIDFNPTFFSHPKAEQFTLTSTDEDIRQFWIRHGQACIRISQYFAEETGQPCVMNIWIPDGLKDVPADRMGPRARFKDSLDQILSIPYDTTKVYVTLESKVFGIGMESYTAGSAEFTMNYAAKNGILPLMDNGHYHPTEVVSDKISSMLLFHDKIALHVTRPVRWDSDHVVLFDDETKEIAKEIVRNNAIDRVFIGLDFFDASINRIAAWTVGMRNMQKALMYALLSPNEHLKGLQDSGNMTELMMQQEEMKTYPLGAVWDYYCEQEGVPVREDWFNEVQKYEKDVLSRR</sequence>
<proteinExistence type="inferred from homology"/>
<dbReference type="NCBIfam" id="TIGR01748">
    <property type="entry name" value="rhaA"/>
    <property type="match status" value="1"/>
</dbReference>
<keyword evidence="4 6" id="KW-0413">Isomerase</keyword>
<dbReference type="RefSeq" id="WP_193734699.1">
    <property type="nucleotide sequence ID" value="NZ_CP063304.1"/>
</dbReference>
<dbReference type="HAMAP" id="MF_00541">
    <property type="entry name" value="RhaA"/>
    <property type="match status" value="1"/>
</dbReference>
<evidence type="ECO:0000256" key="1">
    <source>
        <dbReference type="ARBA" id="ARBA00022490"/>
    </source>
</evidence>
<dbReference type="AlphaFoldDB" id="A0A7M2RFI9"/>
<dbReference type="NCBIfam" id="NF002203">
    <property type="entry name" value="PRK01076.1"/>
    <property type="match status" value="1"/>
</dbReference>
<dbReference type="GO" id="GO:0030145">
    <property type="term" value="F:manganese ion binding"/>
    <property type="evidence" value="ECO:0007669"/>
    <property type="project" value="UniProtKB-UniRule"/>
</dbReference>
<evidence type="ECO:0000256" key="7">
    <source>
        <dbReference type="NCBIfam" id="TIGR01748"/>
    </source>
</evidence>
<dbReference type="GO" id="GO:0019324">
    <property type="term" value="P:L-lyxose metabolic process"/>
    <property type="evidence" value="ECO:0007669"/>
    <property type="project" value="TreeGrafter"/>
</dbReference>
<reference evidence="8 9" key="1">
    <citation type="submission" date="2020-10" db="EMBL/GenBank/DDBJ databases">
        <title>Blautia liquoris sp.nov., isolated from the mud in a fermentation cellar used for the production of Chinese strong-flavoured liquor.</title>
        <authorList>
            <person name="Lu L."/>
        </authorList>
    </citation>
    <scope>NUCLEOTIDE SEQUENCE [LARGE SCALE GENOMIC DNA]</scope>
    <source>
        <strain evidence="8 9">LZLJ-3</strain>
    </source>
</reference>
<feature type="binding site" evidence="6">
    <location>
        <position position="260"/>
    </location>
    <ligand>
        <name>Mn(2+)</name>
        <dbReference type="ChEBI" id="CHEBI:29035"/>
    </ligand>
</feature>
<dbReference type="PANTHER" id="PTHR30268">
    <property type="entry name" value="L-RHAMNOSE ISOMERASE"/>
    <property type="match status" value="1"/>
</dbReference>
<dbReference type="PANTHER" id="PTHR30268:SF0">
    <property type="entry name" value="L-RHAMNOSE ISOMERASE"/>
    <property type="match status" value="1"/>
</dbReference>
<comment type="cofactor">
    <cofactor evidence="6">
        <name>Mn(2+)</name>
        <dbReference type="ChEBI" id="CHEBI:29035"/>
    </cofactor>
    <text evidence="6">Binds 1 Mn(2+) ion per subunit.</text>
</comment>
<comment type="pathway">
    <text evidence="6">Carbohydrate degradation; L-rhamnose degradation; glycerone phosphate from L-rhamnose: step 1/3.</text>
</comment>
<dbReference type="KEGG" id="bliq:INP51_09925"/>
<dbReference type="GO" id="GO:0019301">
    <property type="term" value="P:rhamnose catabolic process"/>
    <property type="evidence" value="ECO:0007669"/>
    <property type="project" value="UniProtKB-UniRule"/>
</dbReference>
<accession>A0A7M2RFI9</accession>
<keyword evidence="9" id="KW-1185">Reference proteome</keyword>
<organism evidence="8 9">
    <name type="scientific">Blautia liquoris</name>
    <dbReference type="NCBI Taxonomy" id="2779518"/>
    <lineage>
        <taxon>Bacteria</taxon>
        <taxon>Bacillati</taxon>
        <taxon>Bacillota</taxon>
        <taxon>Clostridia</taxon>
        <taxon>Lachnospirales</taxon>
        <taxon>Lachnospiraceae</taxon>
        <taxon>Blautia</taxon>
    </lineage>
</organism>
<dbReference type="InterPro" id="IPR036237">
    <property type="entry name" value="Xyl_isomerase-like_sf"/>
</dbReference>
<evidence type="ECO:0000256" key="3">
    <source>
        <dbReference type="ARBA" id="ARBA00023211"/>
    </source>
</evidence>
<evidence type="ECO:0000313" key="9">
    <source>
        <dbReference type="Proteomes" id="UP000593601"/>
    </source>
</evidence>
<dbReference type="UniPathway" id="UPA00541">
    <property type="reaction ID" value="UER00601"/>
</dbReference>
<evidence type="ECO:0000256" key="2">
    <source>
        <dbReference type="ARBA" id="ARBA00022723"/>
    </source>
</evidence>
<evidence type="ECO:0000256" key="5">
    <source>
        <dbReference type="ARBA" id="ARBA00023308"/>
    </source>
</evidence>
<dbReference type="Gene3D" id="3.20.20.150">
    <property type="entry name" value="Divalent-metal-dependent TIM barrel enzymes"/>
    <property type="match status" value="1"/>
</dbReference>
<comment type="subcellular location">
    <subcellularLocation>
        <location evidence="6">Cytoplasm</location>
    </subcellularLocation>
</comment>
<dbReference type="Proteomes" id="UP000593601">
    <property type="component" value="Chromosome"/>
</dbReference>